<dbReference type="OrthoDB" id="9790057at2"/>
<dbReference type="GO" id="GO:0004622">
    <property type="term" value="F:phosphatidylcholine lysophospholipase activity"/>
    <property type="evidence" value="ECO:0007669"/>
    <property type="project" value="TreeGrafter"/>
</dbReference>
<gene>
    <name evidence="3" type="ORF">F6464_14060</name>
</gene>
<evidence type="ECO:0000256" key="1">
    <source>
        <dbReference type="SAM" id="SignalP"/>
    </source>
</evidence>
<dbReference type="AlphaFoldDB" id="A0A7J5A818"/>
<feature type="signal peptide" evidence="1">
    <location>
        <begin position="1"/>
        <end position="26"/>
    </location>
</feature>
<protein>
    <submittedName>
        <fullName evidence="3">GDSL family lipase</fullName>
    </submittedName>
</protein>
<dbReference type="InterPro" id="IPR036514">
    <property type="entry name" value="SGNH_hydro_sf"/>
</dbReference>
<dbReference type="SUPFAM" id="SSF52266">
    <property type="entry name" value="SGNH hydrolase"/>
    <property type="match status" value="1"/>
</dbReference>
<feature type="chain" id="PRO_5029855146" evidence="1">
    <location>
        <begin position="27"/>
        <end position="249"/>
    </location>
</feature>
<keyword evidence="4" id="KW-1185">Reference proteome</keyword>
<sequence>MRIKKIKQMKTLFYILLALLSLYSCTSEISTTPKPEPTFDTSTLYPSPDVVIPYHTEWTKNHYIQRIAEFKANRLQIGDIVFIGNSITELGGNWGTRFSNSKVKNRGIAGDVTVGVINRLEEIYYYKPEKVYLEIGINDLFRTELTPEYVANNIQRIVDKIHLETPSTKIYVQTILPTSNNTSLKAKIAATNAIIKNSIQTNYYQVIDLYALFADTNDLIISSYTVDGIHLTEAGYGIWENYVKGFVNN</sequence>
<dbReference type="Gene3D" id="3.40.50.1110">
    <property type="entry name" value="SGNH hydrolase"/>
    <property type="match status" value="1"/>
</dbReference>
<evidence type="ECO:0000259" key="2">
    <source>
        <dbReference type="Pfam" id="PF13472"/>
    </source>
</evidence>
<organism evidence="3 4">
    <name type="scientific">Flavobacterium luteum</name>
    <dbReference type="NCBI Taxonomy" id="2026654"/>
    <lineage>
        <taxon>Bacteria</taxon>
        <taxon>Pseudomonadati</taxon>
        <taxon>Bacteroidota</taxon>
        <taxon>Flavobacteriia</taxon>
        <taxon>Flavobacteriales</taxon>
        <taxon>Flavobacteriaceae</taxon>
        <taxon>Flavobacterium</taxon>
    </lineage>
</organism>
<proteinExistence type="predicted"/>
<dbReference type="PROSITE" id="PS51257">
    <property type="entry name" value="PROKAR_LIPOPROTEIN"/>
    <property type="match status" value="1"/>
</dbReference>
<dbReference type="Pfam" id="PF13472">
    <property type="entry name" value="Lipase_GDSL_2"/>
    <property type="match status" value="1"/>
</dbReference>
<accession>A0A7J5A818</accession>
<dbReference type="InterPro" id="IPR051532">
    <property type="entry name" value="Ester_Hydrolysis_Enzymes"/>
</dbReference>
<dbReference type="Proteomes" id="UP000490922">
    <property type="component" value="Unassembled WGS sequence"/>
</dbReference>
<dbReference type="PANTHER" id="PTHR30383">
    <property type="entry name" value="THIOESTERASE 1/PROTEASE 1/LYSOPHOSPHOLIPASE L1"/>
    <property type="match status" value="1"/>
</dbReference>
<comment type="caution">
    <text evidence="3">The sequence shown here is derived from an EMBL/GenBank/DDBJ whole genome shotgun (WGS) entry which is preliminary data.</text>
</comment>
<evidence type="ECO:0000313" key="3">
    <source>
        <dbReference type="EMBL" id="KAB1153706.1"/>
    </source>
</evidence>
<keyword evidence="1" id="KW-0732">Signal</keyword>
<dbReference type="PANTHER" id="PTHR30383:SF5">
    <property type="entry name" value="SGNH HYDROLASE-TYPE ESTERASE DOMAIN-CONTAINING PROTEIN"/>
    <property type="match status" value="1"/>
</dbReference>
<dbReference type="InterPro" id="IPR013830">
    <property type="entry name" value="SGNH_hydro"/>
</dbReference>
<evidence type="ECO:0000313" key="4">
    <source>
        <dbReference type="Proteomes" id="UP000490922"/>
    </source>
</evidence>
<feature type="domain" description="SGNH hydrolase-type esterase" evidence="2">
    <location>
        <begin position="82"/>
        <end position="237"/>
    </location>
</feature>
<dbReference type="EMBL" id="WAEM01000013">
    <property type="protein sequence ID" value="KAB1153706.1"/>
    <property type="molecule type" value="Genomic_DNA"/>
</dbReference>
<reference evidence="3 4" key="1">
    <citation type="submission" date="2019-09" db="EMBL/GenBank/DDBJ databases">
        <title>Flavobacterium sp. nov., isolated from glacier ice.</title>
        <authorList>
            <person name="Liu Q."/>
        </authorList>
    </citation>
    <scope>NUCLEOTIDE SEQUENCE [LARGE SCALE GENOMIC DNA]</scope>
    <source>
        <strain evidence="3 4">NBRC 112527</strain>
    </source>
</reference>
<name>A0A7J5A818_9FLAO</name>